<evidence type="ECO:0000313" key="2">
    <source>
        <dbReference type="Proteomes" id="UP001165064"/>
    </source>
</evidence>
<dbReference type="Proteomes" id="UP001165064">
    <property type="component" value="Unassembled WGS sequence"/>
</dbReference>
<reference evidence="1" key="1">
    <citation type="submission" date="2023-04" db="EMBL/GenBank/DDBJ databases">
        <title>Ambrosiozyma monospora NBRC 10751.</title>
        <authorList>
            <person name="Ichikawa N."/>
            <person name="Sato H."/>
            <person name="Tonouchi N."/>
        </authorList>
    </citation>
    <scope>NUCLEOTIDE SEQUENCE</scope>
    <source>
        <strain evidence="1">NBRC 10751</strain>
    </source>
</reference>
<sequence>MDNLILIAIIVVIITFLLKTTLFPSVSTMDIEKEIDPSKSTIEQQKNEPVVEKLFTPRTLYKYNGFDLEQIYIAVRGNVYDVSKGRQFYGPSGPYNNFAGHDASRGLAMNSFDADMMRSYGEPIDPLDDFTELEWKSLAAWEDTFKSKYPIVGKLVNEEGVGSTNDNKKETEEAKKDTNTAVPDTTTPAPVAENKEATTTAAPSTHPAVEKK</sequence>
<accession>A0ACB5TRM5</accession>
<name>A0ACB5TRM5_AMBMO</name>
<gene>
    <name evidence="1" type="ORF">Amon02_000928400</name>
</gene>
<evidence type="ECO:0000313" key="1">
    <source>
        <dbReference type="EMBL" id="GME93278.1"/>
    </source>
</evidence>
<protein>
    <submittedName>
        <fullName evidence="1">Unnamed protein product</fullName>
    </submittedName>
</protein>
<proteinExistence type="predicted"/>
<keyword evidence="2" id="KW-1185">Reference proteome</keyword>
<comment type="caution">
    <text evidence="1">The sequence shown here is derived from an EMBL/GenBank/DDBJ whole genome shotgun (WGS) entry which is preliminary data.</text>
</comment>
<dbReference type="EMBL" id="BSXS01008672">
    <property type="protein sequence ID" value="GME93278.1"/>
    <property type="molecule type" value="Genomic_DNA"/>
</dbReference>
<organism evidence="1 2">
    <name type="scientific">Ambrosiozyma monospora</name>
    <name type="common">Yeast</name>
    <name type="synonym">Endomycopsis monosporus</name>
    <dbReference type="NCBI Taxonomy" id="43982"/>
    <lineage>
        <taxon>Eukaryota</taxon>
        <taxon>Fungi</taxon>
        <taxon>Dikarya</taxon>
        <taxon>Ascomycota</taxon>
        <taxon>Saccharomycotina</taxon>
        <taxon>Pichiomycetes</taxon>
        <taxon>Pichiales</taxon>
        <taxon>Pichiaceae</taxon>
        <taxon>Ambrosiozyma</taxon>
    </lineage>
</organism>